<proteinExistence type="predicted"/>
<evidence type="ECO:0000313" key="2">
    <source>
        <dbReference type="Proteomes" id="UP000554965"/>
    </source>
</evidence>
<evidence type="ECO:0000313" key="1">
    <source>
        <dbReference type="EMBL" id="SOJ53005.1"/>
    </source>
</evidence>
<dbReference type="RefSeq" id="WP_186241344.1">
    <property type="nucleotide sequence ID" value="NZ_OCTY01000002.1"/>
</dbReference>
<dbReference type="AlphaFoldDB" id="A0A7Z7IGD3"/>
<dbReference type="Proteomes" id="UP000554965">
    <property type="component" value="Unassembled WGS sequence"/>
</dbReference>
<gene>
    <name evidence="1" type="ORF">MSIMFB_00510</name>
</gene>
<organism evidence="1 2">
    <name type="scientific">Mycobacterium simulans</name>
    <dbReference type="NCBI Taxonomy" id="627089"/>
    <lineage>
        <taxon>Bacteria</taxon>
        <taxon>Bacillati</taxon>
        <taxon>Actinomycetota</taxon>
        <taxon>Actinomycetes</taxon>
        <taxon>Mycobacteriales</taxon>
        <taxon>Mycobacteriaceae</taxon>
        <taxon>Mycobacterium</taxon>
    </lineage>
</organism>
<reference evidence="1 2" key="1">
    <citation type="submission" date="2017-10" db="EMBL/GenBank/DDBJ databases">
        <authorList>
            <consortium name="Urmite Genomes"/>
        </authorList>
    </citation>
    <scope>NUCLEOTIDE SEQUENCE [LARGE SCALE GENOMIC DNA]</scope>
    <source>
        <strain evidence="1 2">FB-527</strain>
    </source>
</reference>
<comment type="caution">
    <text evidence="1">The sequence shown here is derived from an EMBL/GenBank/DDBJ whole genome shotgun (WGS) entry which is preliminary data.</text>
</comment>
<protein>
    <submittedName>
        <fullName evidence="1">Uncharacterized protein</fullName>
    </submittedName>
</protein>
<keyword evidence="2" id="KW-1185">Reference proteome</keyword>
<dbReference type="EMBL" id="OCTY01000002">
    <property type="protein sequence ID" value="SOJ53005.1"/>
    <property type="molecule type" value="Genomic_DNA"/>
</dbReference>
<accession>A0A7Z7IGD3</accession>
<sequence length="94" mass="9002">MNSKNLDVVPAALRAASGVVAGHAQLASSAGSGETSTETAGVAAAAFGSAFGGYCDQFSYRLSVASAALVGAAGAFTAMEDANRAALASTASKA</sequence>
<name>A0A7Z7IGD3_9MYCO</name>